<evidence type="ECO:0000313" key="7">
    <source>
        <dbReference type="EMBL" id="VFK30284.1"/>
    </source>
</evidence>
<evidence type="ECO:0000256" key="4">
    <source>
        <dbReference type="ARBA" id="ARBA00023004"/>
    </source>
</evidence>
<dbReference type="AlphaFoldDB" id="A0A450XLY9"/>
<sequence length="381" mass="42550">MSDIKEREFNPLKILHHLDRLKALAEVQDIAPVTIEIDPVAYCNHHCSWCVDPVHHKASMDMGTFDAMISDLAGFSVNGFRVEGIVLKGGGEPTLHDNFGDIVERATKLGFSVGVVTNGSRLKRWADLLGNLASYVRISIDAPTPESHARIHGSKDFGDIVEGVEHLVIARDGRRHPVIGLTFAMDIHSVGLAEEAIHLGEKTGIDYILLRPPFFEEVGREPTMSIPETQTVRKHLQHAAEAYSGRLDVMVGNWIGDTEQGGGNHTGLEVSGRRDMQLGTKLPIEHRTGRCLASPLLAVVTADGELYGCCNLRALPEWSFGRLDYENGIGFRELWYGPQRRNNLTRMHRTECIRHCTHPMARYNEMVEVLRDSERPHSEFV</sequence>
<protein>
    <submittedName>
        <fullName evidence="7">Radical SAM superfamily enzyme, MoaA/NifB/PqqE/SkfB family</fullName>
    </submittedName>
</protein>
<keyword evidence="3" id="KW-0479">Metal-binding</keyword>
<comment type="cofactor">
    <cofactor evidence="1">
        <name>[4Fe-4S] cluster</name>
        <dbReference type="ChEBI" id="CHEBI:49883"/>
    </cofactor>
</comment>
<name>A0A450XLY9_9GAMM</name>
<dbReference type="InterPro" id="IPR013785">
    <property type="entry name" value="Aldolase_TIM"/>
</dbReference>
<proteinExistence type="predicted"/>
<dbReference type="SUPFAM" id="SSF102114">
    <property type="entry name" value="Radical SAM enzymes"/>
    <property type="match status" value="1"/>
</dbReference>
<evidence type="ECO:0000259" key="6">
    <source>
        <dbReference type="PROSITE" id="PS51918"/>
    </source>
</evidence>
<gene>
    <name evidence="8" type="ORF">BECKMB1821H_GA0114242_101649</name>
    <name evidence="7" type="ORF">BECKMB1821I_GA0114274_101449</name>
</gene>
<dbReference type="CDD" id="cd01335">
    <property type="entry name" value="Radical_SAM"/>
    <property type="match status" value="1"/>
</dbReference>
<keyword evidence="2" id="KW-0949">S-adenosyl-L-methionine</keyword>
<evidence type="ECO:0000256" key="3">
    <source>
        <dbReference type="ARBA" id="ARBA00022723"/>
    </source>
</evidence>
<dbReference type="PANTHER" id="PTHR11228">
    <property type="entry name" value="RADICAL SAM DOMAIN PROTEIN"/>
    <property type="match status" value="1"/>
</dbReference>
<keyword evidence="4" id="KW-0408">Iron</keyword>
<dbReference type="GO" id="GO:0046872">
    <property type="term" value="F:metal ion binding"/>
    <property type="evidence" value="ECO:0007669"/>
    <property type="project" value="UniProtKB-KW"/>
</dbReference>
<accession>A0A450XLY9</accession>
<evidence type="ECO:0000313" key="8">
    <source>
        <dbReference type="EMBL" id="VFK75167.1"/>
    </source>
</evidence>
<dbReference type="GO" id="GO:0003824">
    <property type="term" value="F:catalytic activity"/>
    <property type="evidence" value="ECO:0007669"/>
    <property type="project" value="InterPro"/>
</dbReference>
<dbReference type="InterPro" id="IPR007197">
    <property type="entry name" value="rSAM"/>
</dbReference>
<evidence type="ECO:0000256" key="1">
    <source>
        <dbReference type="ARBA" id="ARBA00001966"/>
    </source>
</evidence>
<feature type="domain" description="Radical SAM core" evidence="6">
    <location>
        <begin position="25"/>
        <end position="246"/>
    </location>
</feature>
<dbReference type="InterPro" id="IPR058240">
    <property type="entry name" value="rSAM_sf"/>
</dbReference>
<dbReference type="PROSITE" id="PS51918">
    <property type="entry name" value="RADICAL_SAM"/>
    <property type="match status" value="1"/>
</dbReference>
<dbReference type="GO" id="GO:0051536">
    <property type="term" value="F:iron-sulfur cluster binding"/>
    <property type="evidence" value="ECO:0007669"/>
    <property type="project" value="UniProtKB-KW"/>
</dbReference>
<dbReference type="SFLD" id="SFLDG01067">
    <property type="entry name" value="SPASM/twitch_domain_containing"/>
    <property type="match status" value="1"/>
</dbReference>
<evidence type="ECO:0000256" key="2">
    <source>
        <dbReference type="ARBA" id="ARBA00022691"/>
    </source>
</evidence>
<keyword evidence="5" id="KW-0411">Iron-sulfur</keyword>
<dbReference type="SFLD" id="SFLDS00029">
    <property type="entry name" value="Radical_SAM"/>
    <property type="match status" value="1"/>
</dbReference>
<organism evidence="7">
    <name type="scientific">Candidatus Kentrum sp. MB</name>
    <dbReference type="NCBI Taxonomy" id="2138164"/>
    <lineage>
        <taxon>Bacteria</taxon>
        <taxon>Pseudomonadati</taxon>
        <taxon>Pseudomonadota</taxon>
        <taxon>Gammaproteobacteria</taxon>
        <taxon>Candidatus Kentrum</taxon>
    </lineage>
</organism>
<dbReference type="PANTHER" id="PTHR11228:SF7">
    <property type="entry name" value="PQQA PEPTIDE CYCLASE"/>
    <property type="match status" value="1"/>
</dbReference>
<dbReference type="Pfam" id="PF04055">
    <property type="entry name" value="Radical_SAM"/>
    <property type="match status" value="1"/>
</dbReference>
<evidence type="ECO:0000256" key="5">
    <source>
        <dbReference type="ARBA" id="ARBA00023014"/>
    </source>
</evidence>
<dbReference type="InterPro" id="IPR050377">
    <property type="entry name" value="Radical_SAM_PqqE_MftC-like"/>
</dbReference>
<dbReference type="Gene3D" id="3.20.20.70">
    <property type="entry name" value="Aldolase class I"/>
    <property type="match status" value="1"/>
</dbReference>
<dbReference type="EMBL" id="CAADFQ010000014">
    <property type="protein sequence ID" value="VFK30284.1"/>
    <property type="molecule type" value="Genomic_DNA"/>
</dbReference>
<reference evidence="7" key="1">
    <citation type="submission" date="2019-02" db="EMBL/GenBank/DDBJ databases">
        <authorList>
            <person name="Gruber-Vodicka R. H."/>
            <person name="Seah K. B. B."/>
        </authorList>
    </citation>
    <scope>NUCLEOTIDE SEQUENCE</scope>
    <source>
        <strain evidence="8">BECK_BZ198</strain>
        <strain evidence="7">BECK_BZ199</strain>
    </source>
</reference>
<dbReference type="EMBL" id="CAADGH010000016">
    <property type="protein sequence ID" value="VFK75167.1"/>
    <property type="molecule type" value="Genomic_DNA"/>
</dbReference>